<dbReference type="InterPro" id="IPR036770">
    <property type="entry name" value="Ankyrin_rpt-contain_sf"/>
</dbReference>
<dbReference type="PANTHER" id="PTHR24172:SF4">
    <property type="entry name" value="ANK_REP_REGION DOMAIN-CONTAINING PROTEIN"/>
    <property type="match status" value="1"/>
</dbReference>
<name>A0A0C9RFH8_9HYME</name>
<sequence>MGTIKQIHNGVVKNDVEGFLEKIADPVSPVILCSKDMNGLNVLHKAAGLGYMDIAREILERYPAAALAQDNDGKTPLHYGAAVRDGGAMYELLAEYGADESKLDNRNKAAAFYKNRPGDIDLSNLVVIPEAPRVSGTKYPKHWDWRILDSDGMSLRSLKKIDTQVDVDSAFGSAESALKSAASSENVFGVIAGEHEEEIEGDFNDVDIIEDPEIDHLLVNGNMEQLASVVLNGEGRRLVNRQSSNPELQAFIDNVPSYIGKIHAVHIAAREGNLRDLQNALDRRKFAIARDGASPHGATPLHVAVVFGHTSVIRYLAGRFPETTHAVDVDGRTPLHYAATLADNGHYYNLLLHLGANPLILDNFGQKADFYKENQTDLSHKQLLRDFGAREELADEMLTDKGRKSSSFNLPLIKTLKKLF</sequence>
<dbReference type="PROSITE" id="PS50297">
    <property type="entry name" value="ANK_REP_REGION"/>
    <property type="match status" value="3"/>
</dbReference>
<gene>
    <name evidence="2" type="primary">DDB_G0279043</name>
    <name evidence="2" type="ORF">g.24892</name>
</gene>
<dbReference type="PROSITE" id="PS50088">
    <property type="entry name" value="ANK_REPEAT"/>
    <property type="match status" value="3"/>
</dbReference>
<evidence type="ECO:0000313" key="2">
    <source>
        <dbReference type="EMBL" id="JAG75508.1"/>
    </source>
</evidence>
<feature type="repeat" description="ANK" evidence="1">
    <location>
        <begin position="72"/>
        <end position="105"/>
    </location>
</feature>
<dbReference type="InterPro" id="IPR002110">
    <property type="entry name" value="Ankyrin_rpt"/>
</dbReference>
<dbReference type="PANTHER" id="PTHR24172">
    <property type="entry name" value="ANK_REP_REGION DOMAIN-CONTAINING PROTEIN"/>
    <property type="match status" value="1"/>
</dbReference>
<dbReference type="SUPFAM" id="SSF48403">
    <property type="entry name" value="Ankyrin repeat"/>
    <property type="match status" value="1"/>
</dbReference>
<dbReference type="SMART" id="SM00248">
    <property type="entry name" value="ANK"/>
    <property type="match status" value="4"/>
</dbReference>
<feature type="repeat" description="ANK" evidence="1">
    <location>
        <begin position="296"/>
        <end position="316"/>
    </location>
</feature>
<reference evidence="2" key="1">
    <citation type="submission" date="2015-01" db="EMBL/GenBank/DDBJ databases">
        <title>Transcriptome Assembly of Fopius arisanus.</title>
        <authorList>
            <person name="Geib S."/>
        </authorList>
    </citation>
    <scope>NUCLEOTIDE SEQUENCE</scope>
</reference>
<protein>
    <submittedName>
        <fullName evidence="2">DDB_G0279043 protein</fullName>
    </submittedName>
</protein>
<dbReference type="EMBL" id="GBYB01005741">
    <property type="protein sequence ID" value="JAG75508.1"/>
    <property type="molecule type" value="Transcribed_RNA"/>
</dbReference>
<dbReference type="Gene3D" id="1.25.40.20">
    <property type="entry name" value="Ankyrin repeat-containing domain"/>
    <property type="match status" value="2"/>
</dbReference>
<dbReference type="Pfam" id="PF12796">
    <property type="entry name" value="Ank_2"/>
    <property type="match status" value="2"/>
</dbReference>
<proteinExistence type="predicted"/>
<accession>A0A0C9RFH8</accession>
<feature type="repeat" description="ANK" evidence="1">
    <location>
        <begin position="330"/>
        <end position="363"/>
    </location>
</feature>
<keyword evidence="1" id="KW-0040">ANK repeat</keyword>
<dbReference type="AlphaFoldDB" id="A0A0C9RFH8"/>
<evidence type="ECO:0000256" key="1">
    <source>
        <dbReference type="PROSITE-ProRule" id="PRU00023"/>
    </source>
</evidence>
<organism evidence="2">
    <name type="scientific">Fopius arisanus</name>
    <dbReference type="NCBI Taxonomy" id="64838"/>
    <lineage>
        <taxon>Eukaryota</taxon>
        <taxon>Metazoa</taxon>
        <taxon>Ecdysozoa</taxon>
        <taxon>Arthropoda</taxon>
        <taxon>Hexapoda</taxon>
        <taxon>Insecta</taxon>
        <taxon>Pterygota</taxon>
        <taxon>Neoptera</taxon>
        <taxon>Endopterygota</taxon>
        <taxon>Hymenoptera</taxon>
        <taxon>Apocrita</taxon>
        <taxon>Ichneumonoidea</taxon>
        <taxon>Braconidae</taxon>
        <taxon>Opiinae</taxon>
        <taxon>Fopius</taxon>
    </lineage>
</organism>